<dbReference type="InterPro" id="IPR013805">
    <property type="entry name" value="GrpE_CC"/>
</dbReference>
<feature type="compositionally biased region" description="Basic and acidic residues" evidence="6">
    <location>
        <begin position="1"/>
        <end position="27"/>
    </location>
</feature>
<keyword evidence="8" id="KW-1185">Reference proteome</keyword>
<proteinExistence type="inferred from homology"/>
<evidence type="ECO:0000256" key="4">
    <source>
        <dbReference type="RuleBase" id="RU000639"/>
    </source>
</evidence>
<dbReference type="Gene3D" id="3.90.20.20">
    <property type="match status" value="1"/>
</dbReference>
<comment type="similarity">
    <text evidence="1 3 5">Belongs to the GrpE family.</text>
</comment>
<feature type="region of interest" description="Disordered" evidence="6">
    <location>
        <begin position="203"/>
        <end position="232"/>
    </location>
</feature>
<dbReference type="PANTHER" id="PTHR21237">
    <property type="entry name" value="GRPE PROTEIN"/>
    <property type="match status" value="1"/>
</dbReference>
<dbReference type="PANTHER" id="PTHR21237:SF23">
    <property type="entry name" value="GRPE PROTEIN HOMOLOG, MITOCHONDRIAL"/>
    <property type="match status" value="1"/>
</dbReference>
<protein>
    <recommendedName>
        <fullName evidence="3 4">Protein GrpE</fullName>
    </recommendedName>
    <alternativeName>
        <fullName evidence="3">HSP-70 cofactor</fullName>
    </alternativeName>
</protein>
<comment type="function">
    <text evidence="3 4">Participates actively in the response to hyperosmotic and heat shock by preventing the aggregation of stress-denatured proteins, in association with DnaK and GrpE. It is the nucleotide exchange factor for DnaK and may function as a thermosensor. Unfolded proteins bind initially to DnaJ; upon interaction with the DnaJ-bound protein, DnaK hydrolyzes its bound ATP, resulting in the formation of a stable complex. GrpE releases ADP from DnaK; ATP binding to DnaK triggers the release of the substrate protein, thus completing the reaction cycle. Several rounds of ATP-dependent interactions between DnaJ, DnaK and GrpE are required for fully efficient folding.</text>
</comment>
<feature type="compositionally biased region" description="Low complexity" evidence="6">
    <location>
        <begin position="36"/>
        <end position="46"/>
    </location>
</feature>
<dbReference type="PROSITE" id="PS01071">
    <property type="entry name" value="GRPE"/>
    <property type="match status" value="1"/>
</dbReference>
<name>A0ABW4FCG0_9PSEU</name>
<comment type="caution">
    <text evidence="7">The sequence shown here is derived from an EMBL/GenBank/DDBJ whole genome shotgun (WGS) entry which is preliminary data.</text>
</comment>
<reference evidence="8" key="1">
    <citation type="journal article" date="2019" name="Int. J. Syst. Evol. Microbiol.">
        <title>The Global Catalogue of Microorganisms (GCM) 10K type strain sequencing project: providing services to taxonomists for standard genome sequencing and annotation.</title>
        <authorList>
            <consortium name="The Broad Institute Genomics Platform"/>
            <consortium name="The Broad Institute Genome Sequencing Center for Infectious Disease"/>
            <person name="Wu L."/>
            <person name="Ma J."/>
        </authorList>
    </citation>
    <scope>NUCLEOTIDE SEQUENCE [LARGE SCALE GENOMIC DNA]</scope>
    <source>
        <strain evidence="8">JCM 12165</strain>
    </source>
</reference>
<dbReference type="SUPFAM" id="SSF51064">
    <property type="entry name" value="Head domain of nucleotide exchange factor GrpE"/>
    <property type="match status" value="1"/>
</dbReference>
<organism evidence="7 8">
    <name type="scientific">Pseudonocardia aurantiaca</name>
    <dbReference type="NCBI Taxonomy" id="75290"/>
    <lineage>
        <taxon>Bacteria</taxon>
        <taxon>Bacillati</taxon>
        <taxon>Actinomycetota</taxon>
        <taxon>Actinomycetes</taxon>
        <taxon>Pseudonocardiales</taxon>
        <taxon>Pseudonocardiaceae</taxon>
        <taxon>Pseudonocardia</taxon>
    </lineage>
</organism>
<dbReference type="Pfam" id="PF01025">
    <property type="entry name" value="GrpE"/>
    <property type="match status" value="1"/>
</dbReference>
<evidence type="ECO:0000313" key="7">
    <source>
        <dbReference type="EMBL" id="MFD1528231.1"/>
    </source>
</evidence>
<evidence type="ECO:0000256" key="5">
    <source>
        <dbReference type="RuleBase" id="RU004478"/>
    </source>
</evidence>
<dbReference type="InterPro" id="IPR009012">
    <property type="entry name" value="GrpE_head"/>
</dbReference>
<keyword evidence="2 3" id="KW-0143">Chaperone</keyword>
<evidence type="ECO:0000256" key="3">
    <source>
        <dbReference type="HAMAP-Rule" id="MF_01151"/>
    </source>
</evidence>
<sequence length="232" mass="24705">MKGPDRNESAENGDGERVVVRDRRRIDPVTGEVRTPAAQPAGAAEAEGPEPVPGPDAVAAAELAAQVAERTADLQRVSAEYANYRRRVERDRESVLVGARVQFVSELLTVLDDLDRAEAHGDLTGPFKSVSDKLVAVVQKLGLEPFGLEGEPFDPSVHEAVQHEPSDLTGPTVTVVSAVLRAGYRIADRVLRPAMVIVADRADELGQGDAATEPHALTDTKTPDPDPADGPD</sequence>
<dbReference type="HAMAP" id="MF_01151">
    <property type="entry name" value="GrpE"/>
    <property type="match status" value="1"/>
</dbReference>
<dbReference type="InterPro" id="IPR000740">
    <property type="entry name" value="GrpE"/>
</dbReference>
<dbReference type="NCBIfam" id="NF010761">
    <property type="entry name" value="PRK14164.1"/>
    <property type="match status" value="1"/>
</dbReference>
<evidence type="ECO:0000313" key="8">
    <source>
        <dbReference type="Proteomes" id="UP001597145"/>
    </source>
</evidence>
<dbReference type="RefSeq" id="WP_343972640.1">
    <property type="nucleotide sequence ID" value="NZ_BAAAJG010000003.1"/>
</dbReference>
<comment type="subunit">
    <text evidence="3">Homodimer.</text>
</comment>
<gene>
    <name evidence="3 7" type="primary">grpE</name>
    <name evidence="7" type="ORF">ACFSCY_02125</name>
</gene>
<evidence type="ECO:0000256" key="1">
    <source>
        <dbReference type="ARBA" id="ARBA00009054"/>
    </source>
</evidence>
<dbReference type="EMBL" id="JBHUCP010000001">
    <property type="protein sequence ID" value="MFD1528231.1"/>
    <property type="molecule type" value="Genomic_DNA"/>
</dbReference>
<feature type="region of interest" description="Disordered" evidence="6">
    <location>
        <begin position="1"/>
        <end position="56"/>
    </location>
</feature>
<keyword evidence="3" id="KW-0963">Cytoplasm</keyword>
<dbReference type="CDD" id="cd00446">
    <property type="entry name" value="GrpE"/>
    <property type="match status" value="1"/>
</dbReference>
<dbReference type="SUPFAM" id="SSF58014">
    <property type="entry name" value="Coiled-coil domain of nucleotide exchange factor GrpE"/>
    <property type="match status" value="1"/>
</dbReference>
<dbReference type="Proteomes" id="UP001597145">
    <property type="component" value="Unassembled WGS sequence"/>
</dbReference>
<keyword evidence="3 4" id="KW-0346">Stress response</keyword>
<evidence type="ECO:0000256" key="6">
    <source>
        <dbReference type="SAM" id="MobiDB-lite"/>
    </source>
</evidence>
<evidence type="ECO:0000256" key="2">
    <source>
        <dbReference type="ARBA" id="ARBA00023186"/>
    </source>
</evidence>
<comment type="subcellular location">
    <subcellularLocation>
        <location evidence="3">Cytoplasm</location>
    </subcellularLocation>
</comment>
<dbReference type="PRINTS" id="PR00773">
    <property type="entry name" value="GRPEPROTEIN"/>
</dbReference>
<dbReference type="Gene3D" id="2.30.22.10">
    <property type="entry name" value="Head domain of nucleotide exchange factor GrpE"/>
    <property type="match status" value="1"/>
</dbReference>
<accession>A0ABW4FCG0</accession>